<dbReference type="Proteomes" id="UP000193944">
    <property type="component" value="Unassembled WGS sequence"/>
</dbReference>
<feature type="domain" description="ABC-2 type transporter transmembrane" evidence="7">
    <location>
        <begin position="21"/>
        <end position="186"/>
    </location>
</feature>
<dbReference type="InterPro" id="IPR013525">
    <property type="entry name" value="ABC2_TM"/>
</dbReference>
<feature type="transmembrane region" description="Helical" evidence="6">
    <location>
        <begin position="584"/>
        <end position="602"/>
    </location>
</feature>
<feature type="transmembrane region" description="Helical" evidence="6">
    <location>
        <begin position="513"/>
        <end position="532"/>
    </location>
</feature>
<evidence type="ECO:0000259" key="7">
    <source>
        <dbReference type="Pfam" id="PF12698"/>
    </source>
</evidence>
<gene>
    <name evidence="8" type="ORF">BCR32DRAFT_329751</name>
</gene>
<organism evidence="8 9">
    <name type="scientific">Anaeromyces robustus</name>
    <dbReference type="NCBI Taxonomy" id="1754192"/>
    <lineage>
        <taxon>Eukaryota</taxon>
        <taxon>Fungi</taxon>
        <taxon>Fungi incertae sedis</taxon>
        <taxon>Chytridiomycota</taxon>
        <taxon>Chytridiomycota incertae sedis</taxon>
        <taxon>Neocallimastigomycetes</taxon>
        <taxon>Neocallimastigales</taxon>
        <taxon>Neocallimastigaceae</taxon>
        <taxon>Anaeromyces</taxon>
    </lineage>
</organism>
<keyword evidence="3 6" id="KW-1133">Transmembrane helix</keyword>
<feature type="transmembrane region" description="Helical" evidence="6">
    <location>
        <begin position="552"/>
        <end position="572"/>
    </location>
</feature>
<evidence type="ECO:0000256" key="5">
    <source>
        <dbReference type="SAM" id="Coils"/>
    </source>
</evidence>
<dbReference type="InterPro" id="IPR017501">
    <property type="entry name" value="Phage_infect_YhgE_C"/>
</dbReference>
<keyword evidence="5" id="KW-0175">Coiled coil</keyword>
<comment type="subcellular location">
    <subcellularLocation>
        <location evidence="1">Membrane</location>
        <topology evidence="1">Multi-pass membrane protein</topology>
    </subcellularLocation>
</comment>
<proteinExistence type="predicted"/>
<dbReference type="PANTHER" id="PTHR43077:SF10">
    <property type="entry name" value="TRANSPORT PERMEASE PROTEIN"/>
    <property type="match status" value="1"/>
</dbReference>
<dbReference type="GO" id="GO:0016020">
    <property type="term" value="C:membrane"/>
    <property type="evidence" value="ECO:0007669"/>
    <property type="project" value="UniProtKB-SubCell"/>
</dbReference>
<feature type="coiled-coil region" evidence="5">
    <location>
        <begin position="194"/>
        <end position="221"/>
    </location>
</feature>
<evidence type="ECO:0000313" key="9">
    <source>
        <dbReference type="Proteomes" id="UP000193944"/>
    </source>
</evidence>
<evidence type="ECO:0000256" key="3">
    <source>
        <dbReference type="ARBA" id="ARBA00022989"/>
    </source>
</evidence>
<feature type="transmembrane region" description="Helical" evidence="6">
    <location>
        <begin position="614"/>
        <end position="633"/>
    </location>
</feature>
<dbReference type="STRING" id="1754192.A0A1Y1WR01"/>
<comment type="caution">
    <text evidence="8">The sequence shown here is derived from an EMBL/GenBank/DDBJ whole genome shotgun (WGS) entry which is preliminary data.</text>
</comment>
<dbReference type="NCBIfam" id="TIGR03061">
    <property type="entry name" value="pip_yhgE_Nterm"/>
    <property type="match status" value="1"/>
</dbReference>
<dbReference type="Gene3D" id="1.10.287.950">
    <property type="entry name" value="Methyl-accepting chemotaxis protein"/>
    <property type="match status" value="1"/>
</dbReference>
<evidence type="ECO:0000256" key="1">
    <source>
        <dbReference type="ARBA" id="ARBA00004141"/>
    </source>
</evidence>
<reference evidence="8 9" key="2">
    <citation type="submission" date="2016-08" db="EMBL/GenBank/DDBJ databases">
        <title>Pervasive Adenine N6-methylation of Active Genes in Fungi.</title>
        <authorList>
            <consortium name="DOE Joint Genome Institute"/>
            <person name="Mondo S.J."/>
            <person name="Dannebaum R.O."/>
            <person name="Kuo R.C."/>
            <person name="Labutti K."/>
            <person name="Haridas S."/>
            <person name="Kuo A."/>
            <person name="Salamov A."/>
            <person name="Ahrendt S.R."/>
            <person name="Lipzen A."/>
            <person name="Sullivan W."/>
            <person name="Andreopoulos W.B."/>
            <person name="Clum A."/>
            <person name="Lindquist E."/>
            <person name="Daum C."/>
            <person name="Ramamoorthy G.K."/>
            <person name="Gryganskyi A."/>
            <person name="Culley D."/>
            <person name="Magnuson J.K."/>
            <person name="James T.Y."/>
            <person name="O'Malley M.A."/>
            <person name="Stajich J.E."/>
            <person name="Spatafora J.W."/>
            <person name="Visel A."/>
            <person name="Grigoriev I.V."/>
        </authorList>
    </citation>
    <scope>NUCLEOTIDE SEQUENCE [LARGE SCALE GENOMIC DNA]</scope>
    <source>
        <strain evidence="8 9">S4</strain>
    </source>
</reference>
<evidence type="ECO:0000256" key="6">
    <source>
        <dbReference type="SAM" id="Phobius"/>
    </source>
</evidence>
<dbReference type="NCBIfam" id="TIGR03062">
    <property type="entry name" value="pip_yhgE_Cterm"/>
    <property type="match status" value="1"/>
</dbReference>
<name>A0A1Y1WR01_9FUNG</name>
<feature type="domain" description="ABC-2 type transporter transmembrane" evidence="7">
    <location>
        <begin position="361"/>
        <end position="687"/>
    </location>
</feature>
<feature type="transmembrane region" description="Helical" evidence="6">
    <location>
        <begin position="20"/>
        <end position="38"/>
    </location>
</feature>
<keyword evidence="4 6" id="KW-0472">Membrane</keyword>
<dbReference type="OrthoDB" id="2136214at2759"/>
<feature type="transmembrane region" description="Helical" evidence="6">
    <location>
        <begin position="671"/>
        <end position="689"/>
    </location>
</feature>
<accession>A0A1Y1WR01</accession>
<evidence type="ECO:0000256" key="2">
    <source>
        <dbReference type="ARBA" id="ARBA00022692"/>
    </source>
</evidence>
<dbReference type="GO" id="GO:0140359">
    <property type="term" value="F:ABC-type transporter activity"/>
    <property type="evidence" value="ECO:0007669"/>
    <property type="project" value="InterPro"/>
</dbReference>
<dbReference type="InterPro" id="IPR017500">
    <property type="entry name" value="Phage_infect_YhgE_N"/>
</dbReference>
<dbReference type="EMBL" id="MCFG01000350">
    <property type="protein sequence ID" value="ORX75554.1"/>
    <property type="molecule type" value="Genomic_DNA"/>
</dbReference>
<feature type="coiled-coil region" evidence="5">
    <location>
        <begin position="337"/>
        <end position="381"/>
    </location>
</feature>
<reference evidence="8 9" key="1">
    <citation type="submission" date="2016-08" db="EMBL/GenBank/DDBJ databases">
        <title>A Parts List for Fungal Cellulosomes Revealed by Comparative Genomics.</title>
        <authorList>
            <consortium name="DOE Joint Genome Institute"/>
            <person name="Haitjema C.H."/>
            <person name="Gilmore S.P."/>
            <person name="Henske J.K."/>
            <person name="Solomon K.V."/>
            <person name="De Groot R."/>
            <person name="Kuo A."/>
            <person name="Mondo S.J."/>
            <person name="Salamov A.A."/>
            <person name="Labutti K."/>
            <person name="Zhao Z."/>
            <person name="Chiniquy J."/>
            <person name="Barry K."/>
            <person name="Brewer H.M."/>
            <person name="Purvine S.O."/>
            <person name="Wright A.T."/>
            <person name="Boxma B."/>
            <person name="Van Alen T."/>
            <person name="Hackstein J.H."/>
            <person name="Baker S.E."/>
            <person name="Grigoriev I.V."/>
            <person name="O'Malley M.A."/>
        </authorList>
    </citation>
    <scope>NUCLEOTIDE SEQUENCE [LARGE SCALE GENOMIC DNA]</scope>
    <source>
        <strain evidence="8 9">S4</strain>
    </source>
</reference>
<evidence type="ECO:0000256" key="4">
    <source>
        <dbReference type="ARBA" id="ARBA00023136"/>
    </source>
</evidence>
<dbReference type="AlphaFoldDB" id="A0A1Y1WR01"/>
<sequence>MKQIIKIFINDIKAITRRLVAAVILGGLVIIPGIYAWLNIDSNWDPYENTKNLPIAIVNKDKGATILGDEINVGESLVDNLKNNDAMGWKPYHKERENEVRKELEKSSTLYGEIIIPDDFSKNLTTVFQSKDLKKPNLLFIVNNKKNPIAPLIVKKAVSAIETTLNKEFVNTLVLKALNTADEINLVTKIAHTTDELIDKLDKAKDDLDTLKAVFNTLQLASDSTSSSLSAFRDLLPTITSLTGTTEEGVSNLQNALKSFKGLTDNVSNIVNELEKEGKEIKDIIKSIDLDPQKENVEMISAKMDDVSVKLAEKATKIKNMKEALQVFFGGIETPILTDLQNRIQRIIDDLDGAKKIIDNNKKTKSEIKNAQKQLKEIYMDDISVNKQYRVDMKSDLDNAYGNASKTMDGVKDLMSGLNKAMTKTDKALEKMIHALDNSKELNDNIDTVIVKIQEELDKAITTLQGEKEKELYNNIVNILENDPNKVADFISNPVQTNTKNLYDIKSYGSKMAPFYTILACWVGCTILIAIIKTDLEKTPENDKLKNYQKFLGRFILFAILAMSQGFFISVGDIILKVQVINKPLFILTTMTASLVFMLFIYSLAISFGKVGEAVTIIIMVLQVAGSGGTFPIELLPRIFQVMQPIMPFYPAMNALRETIGGFYENDYLKYMLMLLAHTIIPLILGLVLRNPLIHLKEKVEKEVEKTKTNIII</sequence>
<keyword evidence="9" id="KW-1185">Reference proteome</keyword>
<dbReference type="InterPro" id="IPR051328">
    <property type="entry name" value="T7SS_ABC-Transporter"/>
</dbReference>
<dbReference type="Pfam" id="PF12698">
    <property type="entry name" value="ABC2_membrane_3"/>
    <property type="match status" value="2"/>
</dbReference>
<evidence type="ECO:0000313" key="8">
    <source>
        <dbReference type="EMBL" id="ORX75554.1"/>
    </source>
</evidence>
<dbReference type="PANTHER" id="PTHR43077">
    <property type="entry name" value="TRANSPORT PERMEASE YVFS-RELATED"/>
    <property type="match status" value="1"/>
</dbReference>
<protein>
    <recommendedName>
        <fullName evidence="7">ABC-2 type transporter transmembrane domain-containing protein</fullName>
    </recommendedName>
</protein>
<keyword evidence="2 6" id="KW-0812">Transmembrane</keyword>